<dbReference type="RefSeq" id="WP_128776805.1">
    <property type="nucleotide sequence ID" value="NZ_RYFI01000005.1"/>
</dbReference>
<organism evidence="3 4">
    <name type="scientific">Hansschlegelia zhihuaiae</name>
    <dbReference type="NCBI Taxonomy" id="405005"/>
    <lineage>
        <taxon>Bacteria</taxon>
        <taxon>Pseudomonadati</taxon>
        <taxon>Pseudomonadota</taxon>
        <taxon>Alphaproteobacteria</taxon>
        <taxon>Hyphomicrobiales</taxon>
        <taxon>Methylopilaceae</taxon>
        <taxon>Hansschlegelia</taxon>
    </lineage>
</organism>
<comment type="caution">
    <text evidence="3">The sequence shown here is derived from an EMBL/GenBank/DDBJ whole genome shotgun (WGS) entry which is preliminary data.</text>
</comment>
<evidence type="ECO:0000313" key="3">
    <source>
        <dbReference type="EMBL" id="RXF74129.1"/>
    </source>
</evidence>
<dbReference type="AlphaFoldDB" id="A0A4Q0MM31"/>
<feature type="compositionally biased region" description="Basic and acidic residues" evidence="1">
    <location>
        <begin position="209"/>
        <end position="227"/>
    </location>
</feature>
<proteinExistence type="predicted"/>
<feature type="region of interest" description="Disordered" evidence="1">
    <location>
        <begin position="1"/>
        <end position="71"/>
    </location>
</feature>
<name>A0A4Q0MM31_9HYPH</name>
<sequence>MTRGVGRLARKAPDGRIASNGRADARSRSEFARSPLQLKAEVGPSSDPLEREADRVADAVTSGSAAPSLSAAADRRAQRACPACEEAAGRGAERCEDCARMIRREQAASAPVRPGAAASAEAALSRGGAPLPRDLRSYFEPRFGRDLADVRLHVGSEAAAASRGIGARAYALGRDIGFAAGAYWPDTGDGLRLIAHELAHVVQQQGRTADIRRDPDPKAAPPDKELELGNTLRGPGYAAGFALAFYDENEPEAERKASEFAVRENAIGLKGAKIDAASLVIGKAIPHVRTIDKTVPAIAKVANDALARVPPPAGAPPGSASSPGQVRVIAVFAHGTPEWCSADLTVGNAATVFKKIAPSLSRNVRVILYTCSSARGLDEDAEDWVGRTMRGGGKGSLASLVRDTLADEKIDSGSVWGHTTVGHTSRNFALREFETAAGKGDLGESYAEKYIFKDLRPGVIAQLADDINALGYSVVATDAGFIAAASAELETEFYRGYAAANRDLKDGNVAEEAPVYAYMTAARVDKYWKDVFWPKNRAETAKRIVAKMKLKKPPAPRP</sequence>
<dbReference type="InterPro" id="IPR025295">
    <property type="entry name" value="eCIS_core_dom"/>
</dbReference>
<reference evidence="3 4" key="1">
    <citation type="submission" date="2018-12" db="EMBL/GenBank/DDBJ databases">
        <title>bacterium Hansschlegelia zhihuaiae S113.</title>
        <authorList>
            <person name="He J."/>
        </authorList>
    </citation>
    <scope>NUCLEOTIDE SEQUENCE [LARGE SCALE GENOMIC DNA]</scope>
    <source>
        <strain evidence="3 4">S 113</strain>
    </source>
</reference>
<dbReference type="Proteomes" id="UP000289708">
    <property type="component" value="Unassembled WGS sequence"/>
</dbReference>
<gene>
    <name evidence="3" type="ORF">EK403_07085</name>
</gene>
<evidence type="ECO:0000313" key="4">
    <source>
        <dbReference type="Proteomes" id="UP000289708"/>
    </source>
</evidence>
<evidence type="ECO:0000256" key="1">
    <source>
        <dbReference type="SAM" id="MobiDB-lite"/>
    </source>
</evidence>
<keyword evidence="4" id="KW-1185">Reference proteome</keyword>
<feature type="compositionally biased region" description="Basic and acidic residues" evidence="1">
    <location>
        <begin position="48"/>
        <end position="57"/>
    </location>
</feature>
<protein>
    <submittedName>
        <fullName evidence="3">DUF4157 domain-containing protein</fullName>
    </submittedName>
</protein>
<evidence type="ECO:0000259" key="2">
    <source>
        <dbReference type="Pfam" id="PF13699"/>
    </source>
</evidence>
<accession>A0A4Q0MM31</accession>
<feature type="domain" description="eCIS core" evidence="2">
    <location>
        <begin position="130"/>
        <end position="206"/>
    </location>
</feature>
<feature type="region of interest" description="Disordered" evidence="1">
    <location>
        <begin position="205"/>
        <end position="229"/>
    </location>
</feature>
<dbReference type="EMBL" id="RYFI01000005">
    <property type="protein sequence ID" value="RXF74129.1"/>
    <property type="molecule type" value="Genomic_DNA"/>
</dbReference>
<dbReference type="Pfam" id="PF13699">
    <property type="entry name" value="eCIS_core"/>
    <property type="match status" value="1"/>
</dbReference>
<dbReference type="OrthoDB" id="7387101at2"/>
<feature type="compositionally biased region" description="Low complexity" evidence="1">
    <location>
        <begin position="62"/>
        <end position="71"/>
    </location>
</feature>